<dbReference type="Proteomes" id="UP000887576">
    <property type="component" value="Unplaced"/>
</dbReference>
<name>A0AC34Q4U2_9BILA</name>
<evidence type="ECO:0000313" key="1">
    <source>
        <dbReference type="Proteomes" id="UP000887576"/>
    </source>
</evidence>
<accession>A0AC34Q4U2</accession>
<protein>
    <submittedName>
        <fullName evidence="2">Kynurenine 3-monooxygenase</fullName>
    </submittedName>
</protein>
<dbReference type="WBParaSite" id="JU765_v2.g12972.t2">
    <property type="protein sequence ID" value="JU765_v2.g12972.t2"/>
    <property type="gene ID" value="JU765_v2.g12972"/>
</dbReference>
<sequence>MPKVLIAGAGLVGALNACFFAKKGWHVEVYEFRKDIRTMEHVQGRSINLALSHRGKSALEAVGLKDYIVTQDIRTMEHVQGRSINLALSHRGKSALEAVGLKDYIVTQGVKMFARLVHDQDGKTTHRQPYGQPGEHIVSINRRHLNEVMITEAEKYPNVKFYFEHKVIKADPKKGTLTVNFDGTQFDVDGDMILACDGAYSAVRRSLMAYPLFQFSQEYIAHGYVELNILPKNNDFALAPNVFHLWPRGDFTLIALANKDKTFTVTIFAPYKLFEEEMYDEKSVLNFFQKQFPDAFHLLGEKHIAETFARVKPQPLVSIKCSPHSFDKKVVLMGDAAHAMVPFYGQGMNAGFEDCLVLSEILDEFHNDIESAVENYSKRRVVDAHCIIDLAMYNYNEMSEESRVRTDARNFPESDNPAVPFSSNPNHFQIYFSAQRFDAAHAMVPFYGQGMNAGFEDCLVLSEILDEFHNDIESAVENYSKRRVVDAHCIIDLAMYNYNELKDLVNKTPYKIRKRFDLFLNRWFPESWIPLYSMVTFTRTPYHKVIQKRSDQDRFLSNIGKFASLMLLTAAGYAFWQKRTTIEKVFDNFLQK</sequence>
<organism evidence="1 2">
    <name type="scientific">Panagrolaimus sp. JU765</name>
    <dbReference type="NCBI Taxonomy" id="591449"/>
    <lineage>
        <taxon>Eukaryota</taxon>
        <taxon>Metazoa</taxon>
        <taxon>Ecdysozoa</taxon>
        <taxon>Nematoda</taxon>
        <taxon>Chromadorea</taxon>
        <taxon>Rhabditida</taxon>
        <taxon>Tylenchina</taxon>
        <taxon>Panagrolaimomorpha</taxon>
        <taxon>Panagrolaimoidea</taxon>
        <taxon>Panagrolaimidae</taxon>
        <taxon>Panagrolaimus</taxon>
    </lineage>
</organism>
<reference evidence="2" key="1">
    <citation type="submission" date="2022-11" db="UniProtKB">
        <authorList>
            <consortium name="WormBaseParasite"/>
        </authorList>
    </citation>
    <scope>IDENTIFICATION</scope>
</reference>
<proteinExistence type="predicted"/>
<evidence type="ECO:0000313" key="2">
    <source>
        <dbReference type="WBParaSite" id="JU765_v2.g12972.t2"/>
    </source>
</evidence>